<dbReference type="EMBL" id="UYWX01004469">
    <property type="protein sequence ID" value="VDM24978.1"/>
    <property type="molecule type" value="Genomic_DNA"/>
</dbReference>
<dbReference type="STRING" id="6205.A0A0R3WUM5"/>
<name>A0A0R3WUM5_HYDTA</name>
<dbReference type="AlphaFoldDB" id="A0A0R3WUM5"/>
<organism evidence="3">
    <name type="scientific">Hydatigena taeniaeformis</name>
    <name type="common">Feline tapeworm</name>
    <name type="synonym">Taenia taeniaeformis</name>
    <dbReference type="NCBI Taxonomy" id="6205"/>
    <lineage>
        <taxon>Eukaryota</taxon>
        <taxon>Metazoa</taxon>
        <taxon>Spiralia</taxon>
        <taxon>Lophotrochozoa</taxon>
        <taxon>Platyhelminthes</taxon>
        <taxon>Cestoda</taxon>
        <taxon>Eucestoda</taxon>
        <taxon>Cyclophyllidea</taxon>
        <taxon>Taeniidae</taxon>
        <taxon>Hydatigera</taxon>
    </lineage>
</organism>
<dbReference type="WBParaSite" id="TTAC_0000446501-mRNA-1">
    <property type="protein sequence ID" value="TTAC_0000446501-mRNA-1"/>
    <property type="gene ID" value="TTAC_0000446501"/>
</dbReference>
<reference evidence="1 2" key="2">
    <citation type="submission" date="2018-11" db="EMBL/GenBank/DDBJ databases">
        <authorList>
            <consortium name="Pathogen Informatics"/>
        </authorList>
    </citation>
    <scope>NUCLEOTIDE SEQUENCE [LARGE SCALE GENOMIC DNA]</scope>
</reference>
<keyword evidence="2" id="KW-1185">Reference proteome</keyword>
<dbReference type="OrthoDB" id="5984008at2759"/>
<proteinExistence type="predicted"/>
<reference evidence="3" key="1">
    <citation type="submission" date="2017-02" db="UniProtKB">
        <authorList>
            <consortium name="WormBaseParasite"/>
        </authorList>
    </citation>
    <scope>IDENTIFICATION</scope>
</reference>
<gene>
    <name evidence="1" type="ORF">TTAC_LOCUS4450</name>
</gene>
<accession>A0A0R3WUM5</accession>
<sequence>MIGVVLEDGETGHVEFDDRGDRVGSLYDIVNVQPRSGCKEHSDLCRPAINTVGKYGLMQGNKVSKLPRLLVDTAHIYWPGNYEQKKVTDICVKKHARKNECLEYATRLLPPPSFKKKTHLKVRLPH</sequence>
<dbReference type="Proteomes" id="UP000274429">
    <property type="component" value="Unassembled WGS sequence"/>
</dbReference>
<evidence type="ECO:0000313" key="1">
    <source>
        <dbReference type="EMBL" id="VDM24978.1"/>
    </source>
</evidence>
<evidence type="ECO:0000313" key="3">
    <source>
        <dbReference type="WBParaSite" id="TTAC_0000446501-mRNA-1"/>
    </source>
</evidence>
<evidence type="ECO:0000313" key="2">
    <source>
        <dbReference type="Proteomes" id="UP000274429"/>
    </source>
</evidence>
<protein>
    <submittedName>
        <fullName evidence="3">SPRY domain-containing protein</fullName>
    </submittedName>
</protein>